<dbReference type="Pfam" id="PF00027">
    <property type="entry name" value="cNMP_binding"/>
    <property type="match status" value="1"/>
</dbReference>
<proteinExistence type="predicted"/>
<keyword evidence="2" id="KW-0418">Kinase</keyword>
<dbReference type="InterPro" id="IPR014710">
    <property type="entry name" value="RmlC-like_jellyroll"/>
</dbReference>
<sequence>MIMIMSPCLNDLFHDCPSIIAHAGEYLFHSGDQVASMYLVESGQIDLVRVSPSGTRLILNRANAGAILAEASAYSPIYHCDGQASTKATLLRLPVADFLDRLHASAPLTRAWAAQLARTLQKSRMQSEIRTLKTVAERLDAWLVDNPALPPKGQLQDLAHILGVSREALYRELAKRR</sequence>
<keyword evidence="3" id="KW-1185">Reference proteome</keyword>
<dbReference type="GO" id="GO:0003700">
    <property type="term" value="F:DNA-binding transcription factor activity"/>
    <property type="evidence" value="ECO:0007669"/>
    <property type="project" value="TreeGrafter"/>
</dbReference>
<protein>
    <submittedName>
        <fullName evidence="2">cAMP-binding domain of CRP or a regulatory subunit of cAMP-dependent protein kinases</fullName>
    </submittedName>
</protein>
<dbReference type="SUPFAM" id="SSF51206">
    <property type="entry name" value="cAMP-binding domain-like"/>
    <property type="match status" value="1"/>
</dbReference>
<dbReference type="PANTHER" id="PTHR24567:SF74">
    <property type="entry name" value="HTH-TYPE TRANSCRIPTIONAL REGULATOR ARCR"/>
    <property type="match status" value="1"/>
</dbReference>
<dbReference type="Gene3D" id="2.60.120.10">
    <property type="entry name" value="Jelly Rolls"/>
    <property type="match status" value="1"/>
</dbReference>
<dbReference type="GO" id="GO:0005829">
    <property type="term" value="C:cytosol"/>
    <property type="evidence" value="ECO:0007669"/>
    <property type="project" value="TreeGrafter"/>
</dbReference>
<dbReference type="InterPro" id="IPR050397">
    <property type="entry name" value="Env_Response_Regulators"/>
</dbReference>
<evidence type="ECO:0000313" key="3">
    <source>
        <dbReference type="Proteomes" id="UP000236752"/>
    </source>
</evidence>
<feature type="domain" description="Cyclic nucleotide-binding" evidence="1">
    <location>
        <begin position="23"/>
        <end position="89"/>
    </location>
</feature>
<dbReference type="InterPro" id="IPR018490">
    <property type="entry name" value="cNMP-bd_dom_sf"/>
</dbReference>
<name>A0A1H6BH89_9RHOB</name>
<dbReference type="InterPro" id="IPR000595">
    <property type="entry name" value="cNMP-bd_dom"/>
</dbReference>
<organism evidence="2 3">
    <name type="scientific">Thalassococcus halodurans</name>
    <dbReference type="NCBI Taxonomy" id="373675"/>
    <lineage>
        <taxon>Bacteria</taxon>
        <taxon>Pseudomonadati</taxon>
        <taxon>Pseudomonadota</taxon>
        <taxon>Alphaproteobacteria</taxon>
        <taxon>Rhodobacterales</taxon>
        <taxon>Roseobacteraceae</taxon>
        <taxon>Thalassococcus</taxon>
    </lineage>
</organism>
<evidence type="ECO:0000259" key="1">
    <source>
        <dbReference type="PROSITE" id="PS50042"/>
    </source>
</evidence>
<dbReference type="Proteomes" id="UP000236752">
    <property type="component" value="Unassembled WGS sequence"/>
</dbReference>
<dbReference type="CDD" id="cd00038">
    <property type="entry name" value="CAP_ED"/>
    <property type="match status" value="1"/>
</dbReference>
<evidence type="ECO:0000313" key="2">
    <source>
        <dbReference type="EMBL" id="SEG59586.1"/>
    </source>
</evidence>
<dbReference type="PANTHER" id="PTHR24567">
    <property type="entry name" value="CRP FAMILY TRANSCRIPTIONAL REGULATORY PROTEIN"/>
    <property type="match status" value="1"/>
</dbReference>
<keyword evidence="2" id="KW-0808">Transferase</keyword>
<dbReference type="SMART" id="SM00100">
    <property type="entry name" value="cNMP"/>
    <property type="match status" value="1"/>
</dbReference>
<dbReference type="EMBL" id="FNUZ01000007">
    <property type="protein sequence ID" value="SEG59586.1"/>
    <property type="molecule type" value="Genomic_DNA"/>
</dbReference>
<dbReference type="GO" id="GO:0016301">
    <property type="term" value="F:kinase activity"/>
    <property type="evidence" value="ECO:0007669"/>
    <property type="project" value="UniProtKB-KW"/>
</dbReference>
<gene>
    <name evidence="2" type="ORF">SAMN04488045_3522</name>
</gene>
<dbReference type="AlphaFoldDB" id="A0A1H6BH89"/>
<dbReference type="PROSITE" id="PS50042">
    <property type="entry name" value="CNMP_BINDING_3"/>
    <property type="match status" value="1"/>
</dbReference>
<reference evidence="2 3" key="1">
    <citation type="submission" date="2016-10" db="EMBL/GenBank/DDBJ databases">
        <authorList>
            <person name="de Groot N.N."/>
        </authorList>
    </citation>
    <scope>NUCLEOTIDE SEQUENCE [LARGE SCALE GENOMIC DNA]</scope>
    <source>
        <strain evidence="2 3">DSM 26915</strain>
    </source>
</reference>
<accession>A0A1H6BH89</accession>